<organism evidence="9 10">
    <name type="scientific">Segatella copri</name>
    <dbReference type="NCBI Taxonomy" id="165179"/>
    <lineage>
        <taxon>Bacteria</taxon>
        <taxon>Pseudomonadati</taxon>
        <taxon>Bacteroidota</taxon>
        <taxon>Bacteroidia</taxon>
        <taxon>Bacteroidales</taxon>
        <taxon>Prevotellaceae</taxon>
        <taxon>Segatella</taxon>
    </lineage>
</organism>
<keyword evidence="4" id="KW-0812">Transmembrane</keyword>
<reference evidence="10" key="1">
    <citation type="submission" date="2019-09" db="EMBL/GenBank/DDBJ databases">
        <title>Distinct polysaccharide growth profiles of human intestinal Prevotella copri isolates.</title>
        <authorList>
            <person name="Fehlner-Peach H."/>
            <person name="Magnabosco C."/>
            <person name="Raghavan V."/>
            <person name="Scher J.U."/>
            <person name="Tett A."/>
            <person name="Cox L.M."/>
            <person name="Gottsegen C."/>
            <person name="Watters A."/>
            <person name="Wiltshire- Gordon J.D."/>
            <person name="Segata N."/>
            <person name="Bonneau R."/>
            <person name="Littman D.R."/>
        </authorList>
    </citation>
    <scope>NUCLEOTIDE SEQUENCE [LARGE SCALE GENOMIC DNA]</scope>
    <source>
        <strain evidence="10">iAP146</strain>
    </source>
</reference>
<sequence>MQKRFFLFVALLSFMVSTAIAQITTSGVKGLIKANGEDVIGATVTVTHVPTGAVYRSVTNSVGRFTIQGMRAGGPYTVEISYIGYKTKEIKNVTLKLGEMSDLSTQLEEDAHALGEVVVKGKLGLDASKTGAAASYSAKDIANMPSISHSIGDITRMNPMVSVSQSGAMSFAGVNNRYNSFQVDGAVNNDVFGLTSNGQNGGQAGTQPISTETIDQVQVSVAPFDVRQSGFTGGAINAITKSGTNTFHGSVYGNWLNKDLIGSKYTLMNGKDSQKYDDETDYRYGVTLGGPIIKNKLFFFANYEKSNKEYPNNYGYGSEASKLGTEGFNIADEVLSILKEKGYNASYNNPKNYTKSDKAGVKLDWNINDKHKATFGWRMVNAKQLNSNSSASYLNASDYQFDFISKTNTFTAELNSSFSDKINNQFQASYVSVRDHRDPKGIAPMIQIKNVGGGTLCLGTERSSTANSLNQDIITFTDNLNWYVNNHTLTFGTHGEYYKFKNLFIQDNYGTYYFNNFDDFKMFANGQTVAQSVNSKTGEITYYNTLNQYRFGSANVAVTGDPRWAPEFAAGQIGFYAQDKFNVTPNFELTYGLRMDIPLFFDTPTENAEFNASAAKQGWNVVTNHKLSSTPMWSPRVGFRWNIEKEHNMILRGGAGIFTGRIPFVWLSNNFTNTGIQTSVYNVYGSTGLTENKKGTGKLNDVSLIVDPYKQSENTAKLAASGNQTVNVFAKDFKFTQNLRLDLALDFTLAGIDFTLEGVLSKNLNDIYYKDLTRTEAGKTLGETYKSLAFDNRPLFQKVTSTEDANLKKFANVYMLDNTSKGYSYNLSLSAVKRFDFGLDLAASYTYSRSKSVNCGTSSVAQSNYNYNYTYQNPNSPELGFTAFNVPHQIKASAFYHKDYAEHWNTTVGLIYTGTSGSPYSLYYYGDLNQDGSNGNDLMFIPTDEQIDKMQFKANKNYTAEEQKENFREWIANDGYMSKHRGEYFKRYADNLPFESHFDFHLAQTYKFKVGAQVHSVELSFDVLNVGNMFNKKWGRYTSTGAAKYYSPVTYSGNGQFQFLHPGNYEMRSYDDYYSRWRGQLGLKYTF</sequence>
<dbReference type="GO" id="GO:0009279">
    <property type="term" value="C:cell outer membrane"/>
    <property type="evidence" value="ECO:0007669"/>
    <property type="project" value="UniProtKB-SubCell"/>
</dbReference>
<dbReference type="GO" id="GO:0015344">
    <property type="term" value="F:siderophore uptake transmembrane transporter activity"/>
    <property type="evidence" value="ECO:0007669"/>
    <property type="project" value="TreeGrafter"/>
</dbReference>
<dbReference type="InterPro" id="IPR039426">
    <property type="entry name" value="TonB-dep_rcpt-like"/>
</dbReference>
<protein>
    <submittedName>
        <fullName evidence="9">TonB-dependent receptor</fullName>
    </submittedName>
</protein>
<keyword evidence="2" id="KW-0813">Transport</keyword>
<dbReference type="EMBL" id="VZCR01000016">
    <property type="protein sequence ID" value="MQN30735.1"/>
    <property type="molecule type" value="Genomic_DNA"/>
</dbReference>
<feature type="signal peptide" evidence="7">
    <location>
        <begin position="1"/>
        <end position="21"/>
    </location>
</feature>
<dbReference type="PANTHER" id="PTHR30069:SF46">
    <property type="entry name" value="OAR PROTEIN"/>
    <property type="match status" value="1"/>
</dbReference>
<dbReference type="SUPFAM" id="SSF49464">
    <property type="entry name" value="Carboxypeptidase regulatory domain-like"/>
    <property type="match status" value="1"/>
</dbReference>
<dbReference type="Proteomes" id="UP000420707">
    <property type="component" value="Unassembled WGS sequence"/>
</dbReference>
<evidence type="ECO:0000256" key="2">
    <source>
        <dbReference type="ARBA" id="ARBA00022448"/>
    </source>
</evidence>
<dbReference type="AlphaFoldDB" id="A0AAW9T6F8"/>
<evidence type="ECO:0000313" key="10">
    <source>
        <dbReference type="Proteomes" id="UP000420707"/>
    </source>
</evidence>
<evidence type="ECO:0000313" key="9">
    <source>
        <dbReference type="EMBL" id="MQN30735.1"/>
    </source>
</evidence>
<keyword evidence="6" id="KW-0998">Cell outer membrane</keyword>
<feature type="domain" description="TonB-dependent transporter Oar-like beta-barrel" evidence="8">
    <location>
        <begin position="344"/>
        <end position="1031"/>
    </location>
</feature>
<evidence type="ECO:0000256" key="4">
    <source>
        <dbReference type="ARBA" id="ARBA00022692"/>
    </source>
</evidence>
<gene>
    <name evidence="9" type="ORF">F7D90_01955</name>
</gene>
<evidence type="ECO:0000256" key="1">
    <source>
        <dbReference type="ARBA" id="ARBA00004571"/>
    </source>
</evidence>
<dbReference type="Pfam" id="PF13620">
    <property type="entry name" value="CarboxypepD_reg"/>
    <property type="match status" value="1"/>
</dbReference>
<evidence type="ECO:0000256" key="7">
    <source>
        <dbReference type="SAM" id="SignalP"/>
    </source>
</evidence>
<dbReference type="SUPFAM" id="SSF56935">
    <property type="entry name" value="Porins"/>
    <property type="match status" value="1"/>
</dbReference>
<keyword evidence="7" id="KW-0732">Signal</keyword>
<dbReference type="Gene3D" id="2.60.40.1120">
    <property type="entry name" value="Carboxypeptidase-like, regulatory domain"/>
    <property type="match status" value="1"/>
</dbReference>
<evidence type="ECO:0000256" key="3">
    <source>
        <dbReference type="ARBA" id="ARBA00022452"/>
    </source>
</evidence>
<evidence type="ECO:0000256" key="5">
    <source>
        <dbReference type="ARBA" id="ARBA00023136"/>
    </source>
</evidence>
<dbReference type="InterPro" id="IPR037066">
    <property type="entry name" value="Plug_dom_sf"/>
</dbReference>
<comment type="subcellular location">
    <subcellularLocation>
        <location evidence="1">Cell outer membrane</location>
        <topology evidence="1">Multi-pass membrane protein</topology>
    </subcellularLocation>
</comment>
<dbReference type="GO" id="GO:0044718">
    <property type="term" value="P:siderophore transmembrane transport"/>
    <property type="evidence" value="ECO:0007669"/>
    <property type="project" value="TreeGrafter"/>
</dbReference>
<dbReference type="Gene3D" id="2.40.170.20">
    <property type="entry name" value="TonB-dependent receptor, beta-barrel domain"/>
    <property type="match status" value="1"/>
</dbReference>
<keyword evidence="3" id="KW-1134">Transmembrane beta strand</keyword>
<accession>A0AAW9T6F8</accession>
<dbReference type="PANTHER" id="PTHR30069">
    <property type="entry name" value="TONB-DEPENDENT OUTER MEMBRANE RECEPTOR"/>
    <property type="match status" value="1"/>
</dbReference>
<dbReference type="RefSeq" id="WP_153085679.1">
    <property type="nucleotide sequence ID" value="NZ_VZAM01000004.1"/>
</dbReference>
<dbReference type="InterPro" id="IPR036942">
    <property type="entry name" value="Beta-barrel_TonB_sf"/>
</dbReference>
<dbReference type="InterPro" id="IPR008969">
    <property type="entry name" value="CarboxyPept-like_regulatory"/>
</dbReference>
<dbReference type="Pfam" id="PF25183">
    <property type="entry name" value="OMP_b-brl_4"/>
    <property type="match status" value="2"/>
</dbReference>
<comment type="caution">
    <text evidence="9">The sequence shown here is derived from an EMBL/GenBank/DDBJ whole genome shotgun (WGS) entry which is preliminary data.</text>
</comment>
<proteinExistence type="predicted"/>
<name>A0AAW9T6F8_9BACT</name>
<evidence type="ECO:0000256" key="6">
    <source>
        <dbReference type="ARBA" id="ARBA00023237"/>
    </source>
</evidence>
<feature type="chain" id="PRO_5043914486" evidence="7">
    <location>
        <begin position="22"/>
        <end position="1087"/>
    </location>
</feature>
<keyword evidence="9" id="KW-0675">Receptor</keyword>
<evidence type="ECO:0000259" key="8">
    <source>
        <dbReference type="Pfam" id="PF25183"/>
    </source>
</evidence>
<dbReference type="Gene3D" id="2.170.130.10">
    <property type="entry name" value="TonB-dependent receptor, plug domain"/>
    <property type="match status" value="1"/>
</dbReference>
<dbReference type="InterPro" id="IPR057601">
    <property type="entry name" value="Oar-like_b-barrel"/>
</dbReference>
<feature type="domain" description="TonB-dependent transporter Oar-like beta-barrel" evidence="8">
    <location>
        <begin position="239"/>
        <end position="313"/>
    </location>
</feature>
<keyword evidence="5" id="KW-0472">Membrane</keyword>